<evidence type="ECO:0000313" key="3">
    <source>
        <dbReference type="Proteomes" id="UP000250321"/>
    </source>
</evidence>
<protein>
    <submittedName>
        <fullName evidence="2">Shematrin-like protein 1</fullName>
    </submittedName>
</protein>
<dbReference type="AlphaFoldDB" id="A0A314XF03"/>
<sequence length="478" mass="54042">MSDRKEWQHSYQPMNYNGYDSYGSNSQSIGQHYGQYNFTHQGGPNNQYGSSSQFSGQYGGHNYVGGFGVQYGGHNYIGGYDLMNQNGSNDQNGFGGQTNQGGYGGQYDSIYQYSSSSQFNGQHGGNNNHGQNNMIYQNYANGQHGYNGQYNQVAVGQYTYPDGQNNPANIYNQPSYGSHQTNHPNGYDGQNVLSVSERPYVDRMDKEHQNFIKETSKVKDVFMEMVDGFFTSNKLLIQGLREIASRLAVEEQTLSHNLESQPQQENHQRTTIRPLILPTHVEENEVGRQYMKEKDVDESPGIIRPPVSPTFLEENEVSREYVNERKVDESALELKTQIDFPIETLTLVEEETSNQENAIQQAIEVEHQNVTQLETSILEINDQQDQKEKCLNTTQPEAVIIDMVVGDQSNTPTEGQVRPIKRTWGARKFGQHKGKNSFGRTKVTGTPIYSLRNREIHAENKKGSRLGIKHGWPPPWSP</sequence>
<feature type="compositionally biased region" description="Gly residues" evidence="1">
    <location>
        <begin position="93"/>
        <end position="105"/>
    </location>
</feature>
<feature type="region of interest" description="Disordered" evidence="1">
    <location>
        <begin position="88"/>
        <end position="135"/>
    </location>
</feature>
<evidence type="ECO:0000256" key="1">
    <source>
        <dbReference type="SAM" id="MobiDB-lite"/>
    </source>
</evidence>
<gene>
    <name evidence="2" type="ORF">Pyn_25394</name>
</gene>
<comment type="caution">
    <text evidence="2">The sequence shown here is derived from an EMBL/GenBank/DDBJ whole genome shotgun (WGS) entry which is preliminary data.</text>
</comment>
<keyword evidence="3" id="KW-1185">Reference proteome</keyword>
<dbReference type="EMBL" id="PJQY01002656">
    <property type="protein sequence ID" value="PQP91854.1"/>
    <property type="molecule type" value="Genomic_DNA"/>
</dbReference>
<evidence type="ECO:0000313" key="2">
    <source>
        <dbReference type="EMBL" id="PQP91854.1"/>
    </source>
</evidence>
<organism evidence="2 3">
    <name type="scientific">Prunus yedoensis var. nudiflora</name>
    <dbReference type="NCBI Taxonomy" id="2094558"/>
    <lineage>
        <taxon>Eukaryota</taxon>
        <taxon>Viridiplantae</taxon>
        <taxon>Streptophyta</taxon>
        <taxon>Embryophyta</taxon>
        <taxon>Tracheophyta</taxon>
        <taxon>Spermatophyta</taxon>
        <taxon>Magnoliopsida</taxon>
        <taxon>eudicotyledons</taxon>
        <taxon>Gunneridae</taxon>
        <taxon>Pentapetalae</taxon>
        <taxon>rosids</taxon>
        <taxon>fabids</taxon>
        <taxon>Rosales</taxon>
        <taxon>Rosaceae</taxon>
        <taxon>Amygdaloideae</taxon>
        <taxon>Amygdaleae</taxon>
        <taxon>Prunus</taxon>
    </lineage>
</organism>
<feature type="compositionally biased region" description="Low complexity" evidence="1">
    <location>
        <begin position="106"/>
        <end position="133"/>
    </location>
</feature>
<name>A0A314XF03_PRUYE</name>
<reference evidence="2 3" key="1">
    <citation type="submission" date="2018-02" db="EMBL/GenBank/DDBJ databases">
        <title>Draft genome of wild Prunus yedoensis var. nudiflora.</title>
        <authorList>
            <person name="Baek S."/>
            <person name="Kim J.-H."/>
            <person name="Choi K."/>
            <person name="Kim G.-B."/>
            <person name="Cho A."/>
            <person name="Jang H."/>
            <person name="Shin C.-H."/>
            <person name="Yu H.-J."/>
            <person name="Mun J.-H."/>
        </authorList>
    </citation>
    <scope>NUCLEOTIDE SEQUENCE [LARGE SCALE GENOMIC DNA]</scope>
    <source>
        <strain evidence="3">cv. Jeju island</strain>
        <tissue evidence="2">Leaf</tissue>
    </source>
</reference>
<proteinExistence type="predicted"/>
<accession>A0A314XF03</accession>
<dbReference type="Proteomes" id="UP000250321">
    <property type="component" value="Unassembled WGS sequence"/>
</dbReference>